<dbReference type="GO" id="GO:0016787">
    <property type="term" value="F:hydrolase activity"/>
    <property type="evidence" value="ECO:0007669"/>
    <property type="project" value="UniProtKB-KW"/>
</dbReference>
<dbReference type="SUPFAM" id="SSF53590">
    <property type="entry name" value="Nucleoside hydrolase"/>
    <property type="match status" value="1"/>
</dbReference>
<dbReference type="InterPro" id="IPR052775">
    <property type="entry name" value="IUN_hydrolase"/>
</dbReference>
<sequence>MGGSLEPRTDDPEFATDPRHEFNFWFDPEAAHIVLRAHWPRIDLTTVDISVKTLFTKEMMQQIAAAHTPAAQYVAKWTTEYHYLWDELEAAAWIDPKIITKERELYIDVDLTRGPNYGNTLSWSAKTKPERDVQLVHVQEELDSARFDRMFVELMKAPPQK</sequence>
<reference evidence="3" key="1">
    <citation type="journal article" date="2019" name="Int. J. Syst. Evol. Microbiol.">
        <title>The Global Catalogue of Microorganisms (GCM) 10K type strain sequencing project: providing services to taxonomists for standard genome sequencing and annotation.</title>
        <authorList>
            <consortium name="The Broad Institute Genomics Platform"/>
            <consortium name="The Broad Institute Genome Sequencing Center for Infectious Disease"/>
            <person name="Wu L."/>
            <person name="Ma J."/>
        </authorList>
    </citation>
    <scope>NUCLEOTIDE SEQUENCE [LARGE SCALE GENOMIC DNA]</scope>
    <source>
        <strain evidence="3">CGMCC 1.16026</strain>
    </source>
</reference>
<keyword evidence="3" id="KW-1185">Reference proteome</keyword>
<evidence type="ECO:0000313" key="2">
    <source>
        <dbReference type="EMBL" id="MFC6646554.1"/>
    </source>
</evidence>
<dbReference type="InterPro" id="IPR001910">
    <property type="entry name" value="Inosine/uridine_hydrolase_dom"/>
</dbReference>
<feature type="domain" description="Inosine/uridine-preferring nucleoside hydrolase" evidence="1">
    <location>
        <begin position="1"/>
        <end position="147"/>
    </location>
</feature>
<keyword evidence="2" id="KW-0378">Hydrolase</keyword>
<evidence type="ECO:0000313" key="3">
    <source>
        <dbReference type="Proteomes" id="UP001596391"/>
    </source>
</evidence>
<gene>
    <name evidence="2" type="ORF">ACFQBQ_13340</name>
</gene>
<proteinExistence type="predicted"/>
<evidence type="ECO:0000259" key="1">
    <source>
        <dbReference type="Pfam" id="PF01156"/>
    </source>
</evidence>
<dbReference type="EMBL" id="JBHSWI010000001">
    <property type="protein sequence ID" value="MFC6646554.1"/>
    <property type="molecule type" value="Genomic_DNA"/>
</dbReference>
<name>A0ABW1ZBS7_9BACT</name>
<dbReference type="InterPro" id="IPR036452">
    <property type="entry name" value="Ribo_hydro-like"/>
</dbReference>
<organism evidence="2 3">
    <name type="scientific">Granulicella cerasi</name>
    <dbReference type="NCBI Taxonomy" id="741063"/>
    <lineage>
        <taxon>Bacteria</taxon>
        <taxon>Pseudomonadati</taxon>
        <taxon>Acidobacteriota</taxon>
        <taxon>Terriglobia</taxon>
        <taxon>Terriglobales</taxon>
        <taxon>Acidobacteriaceae</taxon>
        <taxon>Granulicella</taxon>
    </lineage>
</organism>
<comment type="caution">
    <text evidence="2">The sequence shown here is derived from an EMBL/GenBank/DDBJ whole genome shotgun (WGS) entry which is preliminary data.</text>
</comment>
<dbReference type="PANTHER" id="PTHR46190:SF1">
    <property type="entry name" value="SI:CH211-201H21.5"/>
    <property type="match status" value="1"/>
</dbReference>
<protein>
    <submittedName>
        <fullName evidence="2">Nucleoside hydrolase</fullName>
    </submittedName>
</protein>
<dbReference type="Gene3D" id="3.90.245.10">
    <property type="entry name" value="Ribonucleoside hydrolase-like"/>
    <property type="match status" value="1"/>
</dbReference>
<dbReference type="Pfam" id="PF01156">
    <property type="entry name" value="IU_nuc_hydro"/>
    <property type="match status" value="1"/>
</dbReference>
<accession>A0ABW1ZBS7</accession>
<dbReference type="Proteomes" id="UP001596391">
    <property type="component" value="Unassembled WGS sequence"/>
</dbReference>
<dbReference type="RefSeq" id="WP_390235541.1">
    <property type="nucleotide sequence ID" value="NZ_JBHSWI010000001.1"/>
</dbReference>
<dbReference type="PANTHER" id="PTHR46190">
    <property type="entry name" value="SI:CH211-201H21.5-RELATED"/>
    <property type="match status" value="1"/>
</dbReference>